<name>A0A2P2ITG7_RHIMU</name>
<protein>
    <submittedName>
        <fullName evidence="1">Uncharacterized protein</fullName>
    </submittedName>
</protein>
<reference evidence="1" key="1">
    <citation type="submission" date="2018-02" db="EMBL/GenBank/DDBJ databases">
        <title>Rhizophora mucronata_Transcriptome.</title>
        <authorList>
            <person name="Meera S.P."/>
            <person name="Sreeshan A."/>
            <person name="Augustine A."/>
        </authorList>
    </citation>
    <scope>NUCLEOTIDE SEQUENCE</scope>
    <source>
        <tissue evidence="1">Leaf</tissue>
    </source>
</reference>
<accession>A0A2P2ITG7</accession>
<dbReference type="EMBL" id="GGEC01004004">
    <property type="protein sequence ID" value="MBW84487.1"/>
    <property type="molecule type" value="Transcribed_RNA"/>
</dbReference>
<sequence length="16" mass="1885">MRSEVRSSGARDQYKD</sequence>
<dbReference type="AlphaFoldDB" id="A0A2P2ITG7"/>
<organism evidence="1">
    <name type="scientific">Rhizophora mucronata</name>
    <name type="common">Asiatic mangrove</name>
    <dbReference type="NCBI Taxonomy" id="61149"/>
    <lineage>
        <taxon>Eukaryota</taxon>
        <taxon>Viridiplantae</taxon>
        <taxon>Streptophyta</taxon>
        <taxon>Embryophyta</taxon>
        <taxon>Tracheophyta</taxon>
        <taxon>Spermatophyta</taxon>
        <taxon>Magnoliopsida</taxon>
        <taxon>eudicotyledons</taxon>
        <taxon>Gunneridae</taxon>
        <taxon>Pentapetalae</taxon>
        <taxon>rosids</taxon>
        <taxon>fabids</taxon>
        <taxon>Malpighiales</taxon>
        <taxon>Rhizophoraceae</taxon>
        <taxon>Rhizophora</taxon>
    </lineage>
</organism>
<evidence type="ECO:0000313" key="1">
    <source>
        <dbReference type="EMBL" id="MBW84487.1"/>
    </source>
</evidence>
<proteinExistence type="predicted"/>